<dbReference type="PANTHER" id="PTHR30160">
    <property type="entry name" value="TETRAACYLDISACCHARIDE 4'-KINASE-RELATED"/>
    <property type="match status" value="1"/>
</dbReference>
<evidence type="ECO:0000313" key="4">
    <source>
        <dbReference type="Proteomes" id="UP000214646"/>
    </source>
</evidence>
<dbReference type="GO" id="GO:0008713">
    <property type="term" value="F:ADP-heptose-lipopolysaccharide heptosyltransferase activity"/>
    <property type="evidence" value="ECO:0007669"/>
    <property type="project" value="TreeGrafter"/>
</dbReference>
<reference evidence="4" key="1">
    <citation type="submission" date="2017-06" db="EMBL/GenBank/DDBJ databases">
        <title>Genome analysis of Fimbriiglobus ruber SP5, the first member of the order Planctomycetales with confirmed chitinolytic capability.</title>
        <authorList>
            <person name="Ravin N.V."/>
            <person name="Rakitin A.L."/>
            <person name="Ivanova A.A."/>
            <person name="Beletsky A.V."/>
            <person name="Kulichevskaya I.S."/>
            <person name="Mardanov A.V."/>
            <person name="Dedysh S.N."/>
        </authorList>
    </citation>
    <scope>NUCLEOTIDE SEQUENCE [LARGE SCALE GENOMIC DNA]</scope>
    <source>
        <strain evidence="4">SP5</strain>
    </source>
</reference>
<dbReference type="InterPro" id="IPR051199">
    <property type="entry name" value="LPS_LOS_Heptosyltrfase"/>
</dbReference>
<name>A0A225D8G7_9BACT</name>
<accession>A0A225D8G7</accession>
<dbReference type="GO" id="GO:0009244">
    <property type="term" value="P:lipopolysaccharide core region biosynthetic process"/>
    <property type="evidence" value="ECO:0007669"/>
    <property type="project" value="TreeGrafter"/>
</dbReference>
<dbReference type="InterPro" id="IPR002201">
    <property type="entry name" value="Glyco_trans_9"/>
</dbReference>
<sequence>MTAAVESLHRQFPGEYETSVHTTCQEIWENNPHIVPASDEGQAVAMHYPGIHESHMIRTGHFMTCFTDYLAGQINRPLKLQVNRPSLYLTDAEKNNKIIDGKYIVVNSGVKQDYTCKGWGHANYQEVCDRLSGEFKIVQIGERHHLHRPLKGAIDLIGKTSPRELFSLVYNAAAGIGGVTFLQHIFAAFDKPYVCLLGGREPISFIWYPTQAFLAMQGRLKCCSPNACWKSRVVALPDGEHHNKSLCALPVLNKDGEFVPQCMDMIRPADVIQQIYHFRTGGLL</sequence>
<evidence type="ECO:0000256" key="1">
    <source>
        <dbReference type="ARBA" id="ARBA00022676"/>
    </source>
</evidence>
<organism evidence="3 4">
    <name type="scientific">Fimbriiglobus ruber</name>
    <dbReference type="NCBI Taxonomy" id="1908690"/>
    <lineage>
        <taxon>Bacteria</taxon>
        <taxon>Pseudomonadati</taxon>
        <taxon>Planctomycetota</taxon>
        <taxon>Planctomycetia</taxon>
        <taxon>Gemmatales</taxon>
        <taxon>Gemmataceae</taxon>
        <taxon>Fimbriiglobus</taxon>
    </lineage>
</organism>
<protein>
    <submittedName>
        <fullName evidence="3">Uncharacterized protein</fullName>
    </submittedName>
</protein>
<dbReference type="Pfam" id="PF01075">
    <property type="entry name" value="Glyco_transf_9"/>
    <property type="match status" value="1"/>
</dbReference>
<dbReference type="PANTHER" id="PTHR30160:SF1">
    <property type="entry name" value="LIPOPOLYSACCHARIDE 1,2-N-ACETYLGLUCOSAMINETRANSFERASE-RELATED"/>
    <property type="match status" value="1"/>
</dbReference>
<dbReference type="OrthoDB" id="9781892at2"/>
<comment type="caution">
    <text evidence="3">The sequence shown here is derived from an EMBL/GenBank/DDBJ whole genome shotgun (WGS) entry which is preliminary data.</text>
</comment>
<dbReference type="AlphaFoldDB" id="A0A225D8G7"/>
<evidence type="ECO:0000256" key="2">
    <source>
        <dbReference type="ARBA" id="ARBA00022679"/>
    </source>
</evidence>
<gene>
    <name evidence="3" type="ORF">FRUB_07010</name>
</gene>
<dbReference type="SUPFAM" id="SSF53756">
    <property type="entry name" value="UDP-Glycosyltransferase/glycogen phosphorylase"/>
    <property type="match status" value="1"/>
</dbReference>
<dbReference type="Gene3D" id="3.40.50.2000">
    <property type="entry name" value="Glycogen Phosphorylase B"/>
    <property type="match status" value="1"/>
</dbReference>
<dbReference type="EMBL" id="NIDE01000014">
    <property type="protein sequence ID" value="OWK37890.1"/>
    <property type="molecule type" value="Genomic_DNA"/>
</dbReference>
<keyword evidence="4" id="KW-1185">Reference proteome</keyword>
<keyword evidence="1" id="KW-0328">Glycosyltransferase</keyword>
<evidence type="ECO:0000313" key="3">
    <source>
        <dbReference type="EMBL" id="OWK37890.1"/>
    </source>
</evidence>
<dbReference type="Proteomes" id="UP000214646">
    <property type="component" value="Unassembled WGS sequence"/>
</dbReference>
<keyword evidence="2" id="KW-0808">Transferase</keyword>
<dbReference type="GO" id="GO:0005829">
    <property type="term" value="C:cytosol"/>
    <property type="evidence" value="ECO:0007669"/>
    <property type="project" value="TreeGrafter"/>
</dbReference>
<dbReference type="RefSeq" id="WP_088257721.1">
    <property type="nucleotide sequence ID" value="NZ_NIDE01000014.1"/>
</dbReference>
<proteinExistence type="predicted"/>